<dbReference type="EMBL" id="BAABDT010000008">
    <property type="protein sequence ID" value="GAA3754123.1"/>
    <property type="molecule type" value="Genomic_DNA"/>
</dbReference>
<sequence length="42" mass="4808">MSVTQNNDLYENTPGESVKSVLKEKFVLSEIFEGFENLKNKT</sequence>
<proteinExistence type="predicted"/>
<organism evidence="1 2">
    <name type="scientific">Flavobacterium ginsengisoli</name>
    <dbReference type="NCBI Taxonomy" id="871694"/>
    <lineage>
        <taxon>Bacteria</taxon>
        <taxon>Pseudomonadati</taxon>
        <taxon>Bacteroidota</taxon>
        <taxon>Flavobacteriia</taxon>
        <taxon>Flavobacteriales</taxon>
        <taxon>Flavobacteriaceae</taxon>
        <taxon>Flavobacterium</taxon>
    </lineage>
</organism>
<name>A0ABP7G590_9FLAO</name>
<keyword evidence="2" id="KW-1185">Reference proteome</keyword>
<reference evidence="2" key="1">
    <citation type="journal article" date="2019" name="Int. J. Syst. Evol. Microbiol.">
        <title>The Global Catalogue of Microorganisms (GCM) 10K type strain sequencing project: providing services to taxonomists for standard genome sequencing and annotation.</title>
        <authorList>
            <consortium name="The Broad Institute Genomics Platform"/>
            <consortium name="The Broad Institute Genome Sequencing Center for Infectious Disease"/>
            <person name="Wu L."/>
            <person name="Ma J."/>
        </authorList>
    </citation>
    <scope>NUCLEOTIDE SEQUENCE [LARGE SCALE GENOMIC DNA]</scope>
    <source>
        <strain evidence="2">JCM 17336</strain>
    </source>
</reference>
<comment type="caution">
    <text evidence="1">The sequence shown here is derived from an EMBL/GenBank/DDBJ whole genome shotgun (WGS) entry which is preliminary data.</text>
</comment>
<evidence type="ECO:0000313" key="1">
    <source>
        <dbReference type="EMBL" id="GAA3754123.1"/>
    </source>
</evidence>
<dbReference type="Proteomes" id="UP001501367">
    <property type="component" value="Unassembled WGS sequence"/>
</dbReference>
<gene>
    <name evidence="1" type="ORF">GCM10022422_45220</name>
</gene>
<accession>A0ABP7G590</accession>
<evidence type="ECO:0000313" key="2">
    <source>
        <dbReference type="Proteomes" id="UP001501367"/>
    </source>
</evidence>
<protein>
    <submittedName>
        <fullName evidence="1">Uncharacterized protein</fullName>
    </submittedName>
</protein>